<evidence type="ECO:0000313" key="13">
    <source>
        <dbReference type="Proteomes" id="UP000285301"/>
    </source>
</evidence>
<keyword evidence="3 9" id="KW-0812">Transmembrane</keyword>
<evidence type="ECO:0000313" key="12">
    <source>
        <dbReference type="EMBL" id="RWS08726.1"/>
    </source>
</evidence>
<dbReference type="PANTHER" id="PTHR10780:SF18">
    <property type="entry name" value="LD43650P"/>
    <property type="match status" value="1"/>
</dbReference>
<reference evidence="11 13" key="1">
    <citation type="journal article" date="2018" name="Gigascience">
        <title>Genomes of trombidid mites reveal novel predicted allergens and laterally-transferred genes associated with secondary metabolism.</title>
        <authorList>
            <person name="Dong X."/>
            <person name="Chaisiri K."/>
            <person name="Xia D."/>
            <person name="Armstrong S.D."/>
            <person name="Fang Y."/>
            <person name="Donnelly M.J."/>
            <person name="Kadowaki T."/>
            <person name="McGarry J.W."/>
            <person name="Darby A.C."/>
            <person name="Makepeace B.L."/>
        </authorList>
    </citation>
    <scope>NUCLEOTIDE SEQUENCE [LARGE SCALE GENOMIC DNA]</scope>
    <source>
        <strain evidence="11">UoL-WK</strain>
    </source>
</reference>
<keyword evidence="6" id="KW-1133">Transmembrane helix</keyword>
<dbReference type="PANTHER" id="PTHR10780">
    <property type="entry name" value="MITOCHONDRIAL CARRIER HOMOLOG"/>
    <property type="match status" value="1"/>
</dbReference>
<evidence type="ECO:0000256" key="5">
    <source>
        <dbReference type="ARBA" id="ARBA00022787"/>
    </source>
</evidence>
<protein>
    <submittedName>
        <fullName evidence="11">Mitochondrial carrier 2-like protein</fullName>
    </submittedName>
</protein>
<organism evidence="11 13">
    <name type="scientific">Dinothrombium tinctorium</name>
    <dbReference type="NCBI Taxonomy" id="1965070"/>
    <lineage>
        <taxon>Eukaryota</taxon>
        <taxon>Metazoa</taxon>
        <taxon>Ecdysozoa</taxon>
        <taxon>Arthropoda</taxon>
        <taxon>Chelicerata</taxon>
        <taxon>Arachnida</taxon>
        <taxon>Acari</taxon>
        <taxon>Acariformes</taxon>
        <taxon>Trombidiformes</taxon>
        <taxon>Prostigmata</taxon>
        <taxon>Anystina</taxon>
        <taxon>Parasitengona</taxon>
        <taxon>Trombidioidea</taxon>
        <taxon>Trombidiidae</taxon>
        <taxon>Dinothrombium</taxon>
    </lineage>
</organism>
<sequence>MSLSRIEFHNNFGFEEAVGRIVVAAIAHPFDYVKVLIQLGYEPFQPYPTTTIFMRRRMALPGVFSFLRLIRERDGFWGMFRGVSYKICFTLTNGFVHANISDFLMQIENRNKAKPEKRKNSSGFEAENIQKFVDTLVRETTCKFISISISYPFQVLAIRCCAQFVGRETVYNSLHSAVYDIYSNEGVLGFYSGFVPRFLGECLVLWTTHSFVFLIEGFVKSDSSLSTYIATTTNFIVQSIMYPFHVVATVMSVNNASSLAASRLEPQFLSWVDCWNHLSKMGQLKRGSSIFWRYPNEATLQPFYSKTEVPNIYNKKSI</sequence>
<evidence type="ECO:0000256" key="10">
    <source>
        <dbReference type="RuleBase" id="RU000488"/>
    </source>
</evidence>
<dbReference type="InterPro" id="IPR018108">
    <property type="entry name" value="MCP_transmembrane"/>
</dbReference>
<dbReference type="Gene3D" id="1.50.40.10">
    <property type="entry name" value="Mitochondrial carrier domain"/>
    <property type="match status" value="1"/>
</dbReference>
<keyword evidence="5" id="KW-1000">Mitochondrion outer membrane</keyword>
<dbReference type="InterPro" id="IPR023395">
    <property type="entry name" value="MCP_dom_sf"/>
</dbReference>
<evidence type="ECO:0000313" key="11">
    <source>
        <dbReference type="EMBL" id="RWS02194.1"/>
    </source>
</evidence>
<evidence type="ECO:0000256" key="6">
    <source>
        <dbReference type="ARBA" id="ARBA00022989"/>
    </source>
</evidence>
<dbReference type="STRING" id="1965070.A0A3S3NUL4"/>
<dbReference type="EMBL" id="NCKU01002815">
    <property type="protein sequence ID" value="RWS08726.1"/>
    <property type="molecule type" value="Genomic_DNA"/>
</dbReference>
<comment type="similarity">
    <text evidence="2 10">Belongs to the mitochondrial carrier (TC 2.A.29) family.</text>
</comment>
<keyword evidence="7" id="KW-0496">Mitochondrion</keyword>
<accession>A0A3S3NUL4</accession>
<evidence type="ECO:0000256" key="8">
    <source>
        <dbReference type="ARBA" id="ARBA00023136"/>
    </source>
</evidence>
<evidence type="ECO:0000256" key="2">
    <source>
        <dbReference type="ARBA" id="ARBA00006375"/>
    </source>
</evidence>
<feature type="repeat" description="Solcar" evidence="9">
    <location>
        <begin position="7"/>
        <end position="107"/>
    </location>
</feature>
<dbReference type="Pfam" id="PF00153">
    <property type="entry name" value="Mito_carr"/>
    <property type="match status" value="1"/>
</dbReference>
<gene>
    <name evidence="11" type="ORF">B4U79_08121</name>
    <name evidence="12" type="ORF">B4U79_08551</name>
</gene>
<feature type="repeat" description="Solcar" evidence="9">
    <location>
        <begin position="130"/>
        <end position="218"/>
    </location>
</feature>
<dbReference type="SUPFAM" id="SSF103506">
    <property type="entry name" value="Mitochondrial carrier"/>
    <property type="match status" value="1"/>
</dbReference>
<keyword evidence="4" id="KW-0677">Repeat</keyword>
<reference evidence="11" key="2">
    <citation type="submission" date="2018-11" db="EMBL/GenBank/DDBJ databases">
        <title>Trombidioid mite genomics.</title>
        <authorList>
            <person name="Dong X."/>
        </authorList>
    </citation>
    <scope>NUCLEOTIDE SEQUENCE</scope>
    <source>
        <strain evidence="11">UoL-WK</strain>
    </source>
</reference>
<keyword evidence="10" id="KW-0813">Transport</keyword>
<comment type="subcellular location">
    <subcellularLocation>
        <location evidence="1">Mitochondrion outer membrane</location>
        <topology evidence="1">Multi-pass membrane protein</topology>
    </subcellularLocation>
</comment>
<evidence type="ECO:0000256" key="7">
    <source>
        <dbReference type="ARBA" id="ARBA00023128"/>
    </source>
</evidence>
<keyword evidence="8 9" id="KW-0472">Membrane</keyword>
<evidence type="ECO:0000256" key="4">
    <source>
        <dbReference type="ARBA" id="ARBA00022737"/>
    </source>
</evidence>
<dbReference type="AlphaFoldDB" id="A0A3S3NUL4"/>
<dbReference type="GO" id="GO:0005741">
    <property type="term" value="C:mitochondrial outer membrane"/>
    <property type="evidence" value="ECO:0007669"/>
    <property type="project" value="UniProtKB-SubCell"/>
</dbReference>
<proteinExistence type="inferred from homology"/>
<evidence type="ECO:0000256" key="3">
    <source>
        <dbReference type="ARBA" id="ARBA00022692"/>
    </source>
</evidence>
<keyword evidence="13" id="KW-1185">Reference proteome</keyword>
<comment type="caution">
    <text evidence="11">The sequence shown here is derived from an EMBL/GenBank/DDBJ whole genome shotgun (WGS) entry which is preliminary data.</text>
</comment>
<dbReference type="OrthoDB" id="10253709at2759"/>
<dbReference type="Proteomes" id="UP000285301">
    <property type="component" value="Unassembled WGS sequence"/>
</dbReference>
<name>A0A3S3NUL4_9ACAR</name>
<dbReference type="PROSITE" id="PS50920">
    <property type="entry name" value="SOLCAR"/>
    <property type="match status" value="2"/>
</dbReference>
<evidence type="ECO:0000256" key="9">
    <source>
        <dbReference type="PROSITE-ProRule" id="PRU00282"/>
    </source>
</evidence>
<evidence type="ECO:0000256" key="1">
    <source>
        <dbReference type="ARBA" id="ARBA00004374"/>
    </source>
</evidence>
<dbReference type="EMBL" id="NCKU01008033">
    <property type="protein sequence ID" value="RWS02194.1"/>
    <property type="molecule type" value="Genomic_DNA"/>
</dbReference>